<gene>
    <name evidence="2" type="ORF">C0630_10900</name>
</gene>
<dbReference type="Pfam" id="PF11660">
    <property type="entry name" value="DUF3262"/>
    <property type="match status" value="1"/>
</dbReference>
<dbReference type="InterPro" id="IPR021676">
    <property type="entry name" value="DUF3262"/>
</dbReference>
<dbReference type="Proteomes" id="UP000235015">
    <property type="component" value="Unassembled WGS sequence"/>
</dbReference>
<proteinExistence type="predicted"/>
<evidence type="ECO:0000313" key="3">
    <source>
        <dbReference type="Proteomes" id="UP000235015"/>
    </source>
</evidence>
<feature type="transmembrane region" description="Helical" evidence="1">
    <location>
        <begin position="20"/>
        <end position="41"/>
    </location>
</feature>
<dbReference type="RefSeq" id="WP_273439415.1">
    <property type="nucleotide sequence ID" value="NZ_PKUN01000017.1"/>
</dbReference>
<keyword evidence="1" id="KW-1133">Transmembrane helix</keyword>
<keyword evidence="1" id="KW-0472">Membrane</keyword>
<dbReference type="AlphaFoldDB" id="A0A2N6CW12"/>
<feature type="transmembrane region" description="Helical" evidence="1">
    <location>
        <begin position="53"/>
        <end position="75"/>
    </location>
</feature>
<accession>A0A2N6CW12</accession>
<protein>
    <submittedName>
        <fullName evidence="2">TIGR03758 family integrating conjugative element protein</fullName>
    </submittedName>
</protein>
<sequence length="76" mass="8327">MTLAQNVAFQAGSGVTPSTLLMAIAAIVIVLAFIWVIWVTLGTFRAWQNGQVVLFDVVWSALRASIVLMVLGFYLR</sequence>
<organism evidence="2 3">
    <name type="scientific">Sedimenticola selenatireducens</name>
    <dbReference type="NCBI Taxonomy" id="191960"/>
    <lineage>
        <taxon>Bacteria</taxon>
        <taxon>Pseudomonadati</taxon>
        <taxon>Pseudomonadota</taxon>
        <taxon>Gammaproteobacteria</taxon>
        <taxon>Chromatiales</taxon>
        <taxon>Sedimenticolaceae</taxon>
        <taxon>Sedimenticola</taxon>
    </lineage>
</organism>
<evidence type="ECO:0000256" key="1">
    <source>
        <dbReference type="SAM" id="Phobius"/>
    </source>
</evidence>
<dbReference type="EMBL" id="PKUN01000017">
    <property type="protein sequence ID" value="PLX61429.1"/>
    <property type="molecule type" value="Genomic_DNA"/>
</dbReference>
<evidence type="ECO:0000313" key="2">
    <source>
        <dbReference type="EMBL" id="PLX61429.1"/>
    </source>
</evidence>
<dbReference type="NCBIfam" id="TIGR03758">
    <property type="entry name" value="conj_TIGR03758"/>
    <property type="match status" value="1"/>
</dbReference>
<keyword evidence="1" id="KW-0812">Transmembrane</keyword>
<comment type="caution">
    <text evidence="2">The sequence shown here is derived from an EMBL/GenBank/DDBJ whole genome shotgun (WGS) entry which is preliminary data.</text>
</comment>
<name>A0A2N6CW12_9GAMM</name>
<dbReference type="STRING" id="1111735.GCA_000428045_01729"/>
<reference evidence="2 3" key="1">
    <citation type="submission" date="2017-11" db="EMBL/GenBank/DDBJ databases">
        <title>Genome-resolved metagenomics identifies genetic mobility, metabolic interactions, and unexpected diversity in perchlorate-reducing communities.</title>
        <authorList>
            <person name="Barnum T.P."/>
            <person name="Figueroa I.A."/>
            <person name="Carlstrom C.I."/>
            <person name="Lucas L.N."/>
            <person name="Engelbrektson A.L."/>
            <person name="Coates J.D."/>
        </authorList>
    </citation>
    <scope>NUCLEOTIDE SEQUENCE [LARGE SCALE GENOMIC DNA]</scope>
    <source>
        <strain evidence="2">BM301</strain>
    </source>
</reference>